<evidence type="ECO:0000256" key="3">
    <source>
        <dbReference type="ARBA" id="ARBA00022801"/>
    </source>
</evidence>
<dbReference type="Pfam" id="PF13361">
    <property type="entry name" value="UvrD_C"/>
    <property type="match status" value="1"/>
</dbReference>
<evidence type="ECO:0000256" key="11">
    <source>
        <dbReference type="ARBA" id="ARBA00048988"/>
    </source>
</evidence>
<keyword evidence="5 12" id="KW-0067">ATP-binding</keyword>
<dbReference type="GO" id="GO:0016887">
    <property type="term" value="F:ATP hydrolysis activity"/>
    <property type="evidence" value="ECO:0007669"/>
    <property type="project" value="RHEA"/>
</dbReference>
<dbReference type="SUPFAM" id="SSF52540">
    <property type="entry name" value="P-loop containing nucleoside triphosphate hydrolases"/>
    <property type="match status" value="1"/>
</dbReference>
<evidence type="ECO:0000256" key="6">
    <source>
        <dbReference type="ARBA" id="ARBA00023125"/>
    </source>
</evidence>
<keyword evidence="16" id="KW-1185">Reference proteome</keyword>
<organism evidence="15 16">
    <name type="scientific">Calditerrivibrio nitroreducens (strain DSM 19672 / NBRC 101217 / Yu37-1)</name>
    <dbReference type="NCBI Taxonomy" id="768670"/>
    <lineage>
        <taxon>Bacteria</taxon>
        <taxon>Pseudomonadati</taxon>
        <taxon>Deferribacterota</taxon>
        <taxon>Deferribacteres</taxon>
        <taxon>Deferribacterales</taxon>
        <taxon>Calditerrivibrionaceae</taxon>
    </lineage>
</organism>
<feature type="binding site" evidence="12">
    <location>
        <begin position="28"/>
        <end position="35"/>
    </location>
    <ligand>
        <name>ATP</name>
        <dbReference type="ChEBI" id="CHEBI:30616"/>
    </ligand>
</feature>
<dbReference type="InterPro" id="IPR014017">
    <property type="entry name" value="DNA_helicase_UvrD-like_C"/>
</dbReference>
<dbReference type="GO" id="GO:0005524">
    <property type="term" value="F:ATP binding"/>
    <property type="evidence" value="ECO:0007669"/>
    <property type="project" value="UniProtKB-UniRule"/>
</dbReference>
<reference evidence="15 16" key="2">
    <citation type="journal article" date="2011" name="Stand. Genomic Sci.">
        <title>Complete genome sequence of Calditerrivibrio nitroreducens type strain (Yu37-1).</title>
        <authorList>
            <person name="Pitluck S."/>
            <person name="Sikorski J."/>
            <person name="Zeytun A."/>
            <person name="Lapidus A."/>
            <person name="Nolan M."/>
            <person name="Lucas S."/>
            <person name="Hammon N."/>
            <person name="Deshpande S."/>
            <person name="Cheng J.F."/>
            <person name="Tapia R."/>
            <person name="Han C."/>
            <person name="Goodwin L."/>
            <person name="Liolios K."/>
            <person name="Pagani I."/>
            <person name="Ivanova N."/>
            <person name="Mavromatis K."/>
            <person name="Pati A."/>
            <person name="Chen A."/>
            <person name="Palaniappan K."/>
            <person name="Hauser L."/>
            <person name="Chang Y.J."/>
            <person name="Jeffries C.D."/>
            <person name="Detter J.C."/>
            <person name="Brambilla E."/>
            <person name="Djao O.D."/>
            <person name="Rohde M."/>
            <person name="Spring S."/>
            <person name="Goker M."/>
            <person name="Woyke T."/>
            <person name="Bristow J."/>
            <person name="Eisen J.A."/>
            <person name="Markowitz V."/>
            <person name="Hugenholtz P."/>
            <person name="Kyrpides N.C."/>
            <person name="Klenk H.P."/>
            <person name="Land M."/>
        </authorList>
    </citation>
    <scope>NUCLEOTIDE SEQUENCE [LARGE SCALE GENOMIC DNA]</scope>
    <source>
        <strain evidence="16">DSM 19672 / NBRC 101217 / Yu37-1</strain>
    </source>
</reference>
<feature type="domain" description="UvrD-like helicase ATP-binding" evidence="13">
    <location>
        <begin position="7"/>
        <end position="283"/>
    </location>
</feature>
<comment type="catalytic activity">
    <reaction evidence="8">
        <text>Couples ATP hydrolysis with the unwinding of duplex DNA by translocating in the 3'-5' direction.</text>
        <dbReference type="EC" id="5.6.2.4"/>
    </reaction>
</comment>
<evidence type="ECO:0000313" key="15">
    <source>
        <dbReference type="EMBL" id="ADR18998.1"/>
    </source>
</evidence>
<dbReference type="Gene3D" id="3.40.50.300">
    <property type="entry name" value="P-loop containing nucleotide triphosphate hydrolases"/>
    <property type="match status" value="2"/>
</dbReference>
<dbReference type="RefSeq" id="WP_013451210.1">
    <property type="nucleotide sequence ID" value="NC_014758.1"/>
</dbReference>
<dbReference type="eggNOG" id="COG0210">
    <property type="taxonomic scope" value="Bacteria"/>
</dbReference>
<evidence type="ECO:0000256" key="10">
    <source>
        <dbReference type="ARBA" id="ARBA00034923"/>
    </source>
</evidence>
<dbReference type="EC" id="5.6.2.4" evidence="9"/>
<dbReference type="PROSITE" id="PS51217">
    <property type="entry name" value="UVRD_HELICASE_CTER"/>
    <property type="match status" value="1"/>
</dbReference>
<keyword evidence="7" id="KW-0413">Isomerase</keyword>
<dbReference type="PANTHER" id="PTHR11070">
    <property type="entry name" value="UVRD / RECB / PCRA DNA HELICASE FAMILY MEMBER"/>
    <property type="match status" value="1"/>
</dbReference>
<keyword evidence="2 12" id="KW-0547">Nucleotide-binding</keyword>
<dbReference type="HOGENOM" id="CLU_004585_5_2_0"/>
<dbReference type="InterPro" id="IPR014016">
    <property type="entry name" value="UvrD-like_ATP-bd"/>
</dbReference>
<dbReference type="GO" id="GO:0003677">
    <property type="term" value="F:DNA binding"/>
    <property type="evidence" value="ECO:0007669"/>
    <property type="project" value="UniProtKB-KW"/>
</dbReference>
<keyword evidence="4 12" id="KW-0347">Helicase</keyword>
<evidence type="ECO:0000256" key="1">
    <source>
        <dbReference type="ARBA" id="ARBA00009922"/>
    </source>
</evidence>
<evidence type="ECO:0000256" key="4">
    <source>
        <dbReference type="ARBA" id="ARBA00022806"/>
    </source>
</evidence>
<proteinExistence type="inferred from homology"/>
<evidence type="ECO:0000256" key="7">
    <source>
        <dbReference type="ARBA" id="ARBA00023235"/>
    </source>
</evidence>
<dbReference type="Pfam" id="PF21196">
    <property type="entry name" value="PcrA_UvrD_tudor"/>
    <property type="match status" value="1"/>
</dbReference>
<feature type="domain" description="UvrD-like helicase C-terminal" evidence="14">
    <location>
        <begin position="284"/>
        <end position="550"/>
    </location>
</feature>
<dbReference type="Gene3D" id="1.10.10.160">
    <property type="match status" value="1"/>
</dbReference>
<dbReference type="OrthoDB" id="9806690at2"/>
<evidence type="ECO:0000259" key="13">
    <source>
        <dbReference type="PROSITE" id="PS51198"/>
    </source>
</evidence>
<comment type="similarity">
    <text evidence="1">Belongs to the helicase family. UvrD subfamily.</text>
</comment>
<dbReference type="STRING" id="768670.Calni_1087"/>
<accession>E4TI82</accession>
<dbReference type="GO" id="GO:0005829">
    <property type="term" value="C:cytosol"/>
    <property type="evidence" value="ECO:0007669"/>
    <property type="project" value="TreeGrafter"/>
</dbReference>
<dbReference type="InterPro" id="IPR013986">
    <property type="entry name" value="DExx_box_DNA_helicase_dom_sf"/>
</dbReference>
<keyword evidence="6" id="KW-0238">DNA-binding</keyword>
<evidence type="ECO:0000256" key="5">
    <source>
        <dbReference type="ARBA" id="ARBA00022840"/>
    </source>
</evidence>
<dbReference type="InterPro" id="IPR000212">
    <property type="entry name" value="DNA_helicase_UvrD/REP"/>
</dbReference>
<reference key="1">
    <citation type="submission" date="2010-11" db="EMBL/GenBank/DDBJ databases">
        <title>The complete genome of chromosome of Calditerrivibrio nitroreducens DSM 19672.</title>
        <authorList>
            <consortium name="US DOE Joint Genome Institute (JGI-PGF)"/>
            <person name="Lucas S."/>
            <person name="Copeland A."/>
            <person name="Lapidus A."/>
            <person name="Bruce D."/>
            <person name="Goodwin L."/>
            <person name="Pitluck S."/>
            <person name="Kyrpides N."/>
            <person name="Mavromatis K."/>
            <person name="Ivanova N."/>
            <person name="Mikhailova N."/>
            <person name="Zeytun A."/>
            <person name="Brettin T."/>
            <person name="Detter J.C."/>
            <person name="Tapia R."/>
            <person name="Han C."/>
            <person name="Land M."/>
            <person name="Hauser L."/>
            <person name="Markowitz V."/>
            <person name="Cheng J.-F."/>
            <person name="Hugenholtz P."/>
            <person name="Woyke T."/>
            <person name="Wu D."/>
            <person name="Spring S."/>
            <person name="Schroeder M."/>
            <person name="Brambilla E."/>
            <person name="Klenk H.-P."/>
            <person name="Eisen J.A."/>
        </authorList>
    </citation>
    <scope>NUCLEOTIDE SEQUENCE [LARGE SCALE GENOMIC DNA]</scope>
    <source>
        <strain>DSM 19672</strain>
    </source>
</reference>
<dbReference type="PANTHER" id="PTHR11070:SF2">
    <property type="entry name" value="ATP-DEPENDENT DNA HELICASE SRS2"/>
    <property type="match status" value="1"/>
</dbReference>
<evidence type="ECO:0000256" key="2">
    <source>
        <dbReference type="ARBA" id="ARBA00022741"/>
    </source>
</evidence>
<evidence type="ECO:0000256" key="9">
    <source>
        <dbReference type="ARBA" id="ARBA00034808"/>
    </source>
</evidence>
<gene>
    <name evidence="15" type="ordered locus">Calni_1087</name>
</gene>
<evidence type="ECO:0000256" key="12">
    <source>
        <dbReference type="PROSITE-ProRule" id="PRU00560"/>
    </source>
</evidence>
<protein>
    <recommendedName>
        <fullName evidence="9">DNA 3'-5' helicase</fullName>
        <ecNumber evidence="9">5.6.2.4</ecNumber>
    </recommendedName>
    <alternativeName>
        <fullName evidence="10">DNA 3'-5' helicase II</fullName>
    </alternativeName>
</protein>
<keyword evidence="3 12" id="KW-0378">Hydrolase</keyword>
<evidence type="ECO:0000259" key="14">
    <source>
        <dbReference type="PROSITE" id="PS51217"/>
    </source>
</evidence>
<sequence>MSRFVYDDLNSTQKDAILYNDGPLLVIAGAGTGKTRVITYKIAYLLKEMGIPPENILAVTFTNKAADEMLKRVVHLVGKSGKGIWIGTFHSVALRMLRRDGHLLGLPSNFSVIDQDDRIAVIREILKLFNIDPKKYPPKMYLSLISNYKNTLEFVDEVPISFEEYKFNEIFRTYQDTLKKMAVVDFDDMLSLVVRLLKRNPDIKYFYRQLFRYLLVDEFQDTNAIQMEFLTNLVDKDGFITAVGDDDQSIYGWRGAEIKNILNFENYFPNARIIKLVDNYRSGFSILDTANRLICNNKYRKGKDLKPYKNIKGDVFVHRFENEMEEASFVSNKISELLRNNVPPDEIAILYRANAQSRNFEVELNKKGIPFKVMGSVGFYGRKEIKDILSYLRLFSNPYDIQSFKRAVKIPHRGIGDATIDKISQFAINNGVDIWTAIKEFSDGLTAKAKKSLDDFLNIFNNFEYLSVSEMIRRIVEEVDYETFLSQYEDQFEVEKRMENVNELVNAAAQQEEQGELTLSDFLATTTLQTSIDEDTSGFVKLMTIHSAKGLEFDTVFLTGLEEGVFPLYRAMENEWEMEEERRLCYVGITRSKERLYITHVDRRLFYGKAQFLKPSPFIDEIKSVFSRDHTYGRVYHERFGEGKVFKIEGSGDNARVTVNFDKYGYKTIIAKFLKFY</sequence>
<dbReference type="PROSITE" id="PS51198">
    <property type="entry name" value="UVRD_HELICASE_ATP_BIND"/>
    <property type="match status" value="1"/>
</dbReference>
<dbReference type="Proteomes" id="UP000007039">
    <property type="component" value="Chromosome"/>
</dbReference>
<dbReference type="AlphaFoldDB" id="E4TI82"/>
<dbReference type="Gene3D" id="1.10.486.10">
    <property type="entry name" value="PCRA, domain 4"/>
    <property type="match status" value="1"/>
</dbReference>
<evidence type="ECO:0000256" key="8">
    <source>
        <dbReference type="ARBA" id="ARBA00034617"/>
    </source>
</evidence>
<dbReference type="GO" id="GO:0043138">
    <property type="term" value="F:3'-5' DNA helicase activity"/>
    <property type="evidence" value="ECO:0007669"/>
    <property type="project" value="UniProtKB-EC"/>
</dbReference>
<comment type="catalytic activity">
    <reaction evidence="11">
        <text>ATP + H2O = ADP + phosphate + H(+)</text>
        <dbReference type="Rhea" id="RHEA:13065"/>
        <dbReference type="ChEBI" id="CHEBI:15377"/>
        <dbReference type="ChEBI" id="CHEBI:15378"/>
        <dbReference type="ChEBI" id="CHEBI:30616"/>
        <dbReference type="ChEBI" id="CHEBI:43474"/>
        <dbReference type="ChEBI" id="CHEBI:456216"/>
        <dbReference type="EC" id="5.6.2.4"/>
    </reaction>
</comment>
<dbReference type="Pfam" id="PF00580">
    <property type="entry name" value="UvrD-helicase"/>
    <property type="match status" value="1"/>
</dbReference>
<dbReference type="GO" id="GO:0000725">
    <property type="term" value="P:recombinational repair"/>
    <property type="evidence" value="ECO:0007669"/>
    <property type="project" value="TreeGrafter"/>
</dbReference>
<dbReference type="KEGG" id="cni:Calni_1087"/>
<evidence type="ECO:0000313" key="16">
    <source>
        <dbReference type="Proteomes" id="UP000007039"/>
    </source>
</evidence>
<name>E4TI82_CALNY</name>
<dbReference type="InterPro" id="IPR027417">
    <property type="entry name" value="P-loop_NTPase"/>
</dbReference>
<dbReference type="CDD" id="cd17932">
    <property type="entry name" value="DEXQc_UvrD"/>
    <property type="match status" value="1"/>
</dbReference>
<dbReference type="EMBL" id="CP002347">
    <property type="protein sequence ID" value="ADR18998.1"/>
    <property type="molecule type" value="Genomic_DNA"/>
</dbReference>